<keyword evidence="3" id="KW-1185">Reference proteome</keyword>
<dbReference type="EMBL" id="BAABAU010000001">
    <property type="protein sequence ID" value="GAA4265414.1"/>
    <property type="molecule type" value="Genomic_DNA"/>
</dbReference>
<gene>
    <name evidence="2" type="ORF">GCM10022256_10260</name>
</gene>
<evidence type="ECO:0000313" key="2">
    <source>
        <dbReference type="EMBL" id="GAA4265414.1"/>
    </source>
</evidence>
<organism evidence="2 3">
    <name type="scientific">Frondihabitans peucedani</name>
    <dbReference type="NCBI Taxonomy" id="598626"/>
    <lineage>
        <taxon>Bacteria</taxon>
        <taxon>Bacillati</taxon>
        <taxon>Actinomycetota</taxon>
        <taxon>Actinomycetes</taxon>
        <taxon>Micrococcales</taxon>
        <taxon>Microbacteriaceae</taxon>
        <taxon>Frondihabitans</taxon>
    </lineage>
</organism>
<feature type="chain" id="PRO_5045549225" description="Ig-like domain-containing protein" evidence="1">
    <location>
        <begin position="19"/>
        <end position="814"/>
    </location>
</feature>
<feature type="signal peptide" evidence="1">
    <location>
        <begin position="1"/>
        <end position="18"/>
    </location>
</feature>
<evidence type="ECO:0008006" key="4">
    <source>
        <dbReference type="Google" id="ProtNLM"/>
    </source>
</evidence>
<proteinExistence type="predicted"/>
<dbReference type="Gene3D" id="2.60.40.2700">
    <property type="match status" value="6"/>
</dbReference>
<comment type="caution">
    <text evidence="2">The sequence shown here is derived from an EMBL/GenBank/DDBJ whole genome shotgun (WGS) entry which is preliminary data.</text>
</comment>
<evidence type="ECO:0000256" key="1">
    <source>
        <dbReference type="SAM" id="SignalP"/>
    </source>
</evidence>
<accession>A0ABP8DZQ2</accession>
<dbReference type="Proteomes" id="UP001501594">
    <property type="component" value="Unassembled WGS sequence"/>
</dbReference>
<evidence type="ECO:0000313" key="3">
    <source>
        <dbReference type="Proteomes" id="UP001501594"/>
    </source>
</evidence>
<keyword evidence="1" id="KW-0732">Signal</keyword>
<sequence>MIAALVAASLLGAGAAQADPAQDPTSTFSADASPRIVGSATAGSSVTLVAPDLTPTPDTLTYSWSLDGAPLGAASSDDELALDSTMVGHSLAGEVTASAPGYTDYVASSDPVVVGAEPVVAGSALTLPSSAQVGVPIVTSAPTFTPSSAAVAYQWKRDGVAVAGATEPQYTPVAADVGTTLSVVVEATAPGHLPFSSTSTLGSPVAPGFLAPPTSVEVSGDPRVGSPLQATASTTPGSSLTWAWSSDGAVISGAVRSTYTPTSSDRGTTLRARAVATRSGYAASSATESSPTGTVVEDVAPPTPTISGTPRVGQTLKALPGLPSPGASFSYVWLRGGSQVLTETDDTYQLTAADAGYRLSVNVTADGPDYLPKTVRSSATAPVTGSMRTTTAPRVTGTTVVGSTLTVHAGTYAPSPTAMSYQWLRDGVSISKATSATYRLTSSDVGATVSVRVSATRAYYDKNSVIVSAASRVRGVFTTHAAVITGTRQVGKTFSASFPTWSPAPSAKSYQWYRNGSAVPGAKSARYTLSGADAGKSISVTITGARAGYITASRSTQDPGTIAKAAAPRATKAPHLSGTARNGSTLTVTNGSWNVSGLTPHYTWYRSGAQIAKAASQTLKLSGSDVGKSITARVTVTKTGYANGSAASNATGKVGAATPSFRGNGVFKVGSDIPVGTFYSTGGSSCYWARLSSSSTSSYVDNDFGDGQRIMTVEKSDKYVELRDCGTWYRIGLAGPAKTTIPSSGTFKVNQQIVPGEYRAHYGDSCYWARLSGGSTSDIIDNDFESGSGYAYATIESSDFSFETSGCGTWTKVG</sequence>
<name>A0ABP8DZQ2_9MICO</name>
<reference evidence="3" key="1">
    <citation type="journal article" date="2019" name="Int. J. Syst. Evol. Microbiol.">
        <title>The Global Catalogue of Microorganisms (GCM) 10K type strain sequencing project: providing services to taxonomists for standard genome sequencing and annotation.</title>
        <authorList>
            <consortium name="The Broad Institute Genomics Platform"/>
            <consortium name="The Broad Institute Genome Sequencing Center for Infectious Disease"/>
            <person name="Wu L."/>
            <person name="Ma J."/>
        </authorList>
    </citation>
    <scope>NUCLEOTIDE SEQUENCE [LARGE SCALE GENOMIC DNA]</scope>
    <source>
        <strain evidence="3">JCM 17442</strain>
    </source>
</reference>
<protein>
    <recommendedName>
        <fullName evidence="4">Ig-like domain-containing protein</fullName>
    </recommendedName>
</protein>